<organism evidence="5 6">
    <name type="scientific">Desulfomonile tiedjei</name>
    <dbReference type="NCBI Taxonomy" id="2358"/>
    <lineage>
        <taxon>Bacteria</taxon>
        <taxon>Pseudomonadati</taxon>
        <taxon>Thermodesulfobacteriota</taxon>
        <taxon>Desulfomonilia</taxon>
        <taxon>Desulfomonilales</taxon>
        <taxon>Desulfomonilaceae</taxon>
        <taxon>Desulfomonile</taxon>
    </lineage>
</organism>
<name>A0A9D6V1U4_9BACT</name>
<evidence type="ECO:0000256" key="2">
    <source>
        <dbReference type="ARBA" id="ARBA00022729"/>
    </source>
</evidence>
<proteinExistence type="inferred from homology"/>
<dbReference type="AlphaFoldDB" id="A0A9D6V1U4"/>
<protein>
    <submittedName>
        <fullName evidence="5">ABC transporter substrate-binding protein</fullName>
    </submittedName>
</protein>
<reference evidence="5" key="1">
    <citation type="submission" date="2020-07" db="EMBL/GenBank/DDBJ databases">
        <title>Huge and variable diversity of episymbiotic CPR bacteria and DPANN archaea in groundwater ecosystems.</title>
        <authorList>
            <person name="He C.Y."/>
            <person name="Keren R."/>
            <person name="Whittaker M."/>
            <person name="Farag I.F."/>
            <person name="Doudna J."/>
            <person name="Cate J.H.D."/>
            <person name="Banfield J.F."/>
        </authorList>
    </citation>
    <scope>NUCLEOTIDE SEQUENCE</scope>
    <source>
        <strain evidence="5">NC_groundwater_1664_Pr3_B-0.1um_52_9</strain>
    </source>
</reference>
<evidence type="ECO:0000256" key="1">
    <source>
        <dbReference type="ARBA" id="ARBA00010062"/>
    </source>
</evidence>
<dbReference type="InterPro" id="IPR051010">
    <property type="entry name" value="BCAA_transport"/>
</dbReference>
<evidence type="ECO:0000256" key="3">
    <source>
        <dbReference type="SAM" id="SignalP"/>
    </source>
</evidence>
<comment type="similarity">
    <text evidence="1">Belongs to the leucine-binding protein family.</text>
</comment>
<dbReference type="Pfam" id="PF13458">
    <property type="entry name" value="Peripla_BP_6"/>
    <property type="match status" value="1"/>
</dbReference>
<gene>
    <name evidence="5" type="ORF">HY912_13595</name>
</gene>
<dbReference type="PANTHER" id="PTHR30483:SF37">
    <property type="entry name" value="ABC TRANSPORTER SUBSTRATE-BINDING PROTEIN"/>
    <property type="match status" value="1"/>
</dbReference>
<sequence length="408" mass="45106">MNCKGLKVLIALLSVLTVFGPGVATNSMAADTIRLGFVADISGIGATFYKSQKAAIDLFIEETNAAGGILGKKLELVVRDAQLKPDIGATVARELILSEKCDFLIGPTSSAVALAITKVANEFKKIVIFHTSNAEALTTTDFQPYMFQVVPNTGIEGRGMAVTLAQNPKNKFGYIGFDYAYGHDQYNAFSKKMAELKPDAKILETVWVKVAETNFSSYIPTLMAKNPDVIFASLWGAGLSTFIKQAKPYDLFKKATFSSLFDLDFLRVTGKDMPEGLVGYARSPFYAIDTPQMKDFIKKYHDKFKEWPADWAIMAYDGLIALSEAMKKAESPDSEKVVKVLGGLKFKSLRGDRYIRAEDHMANVGIYVGTTAKDPTYPDFLIMKDVKEVPAEKVWLSVEEIQKLREKK</sequence>
<feature type="signal peptide" evidence="3">
    <location>
        <begin position="1"/>
        <end position="29"/>
    </location>
</feature>
<comment type="caution">
    <text evidence="5">The sequence shown here is derived from an EMBL/GenBank/DDBJ whole genome shotgun (WGS) entry which is preliminary data.</text>
</comment>
<dbReference type="Gene3D" id="3.40.50.2300">
    <property type="match status" value="2"/>
</dbReference>
<dbReference type="SUPFAM" id="SSF53822">
    <property type="entry name" value="Periplasmic binding protein-like I"/>
    <property type="match status" value="1"/>
</dbReference>
<feature type="domain" description="Leucine-binding protein" evidence="4">
    <location>
        <begin position="32"/>
        <end position="370"/>
    </location>
</feature>
<dbReference type="InterPro" id="IPR028081">
    <property type="entry name" value="Leu-bd"/>
</dbReference>
<dbReference type="CDD" id="cd06330">
    <property type="entry name" value="PBP1_As_SBP-like"/>
    <property type="match status" value="1"/>
</dbReference>
<evidence type="ECO:0000259" key="4">
    <source>
        <dbReference type="Pfam" id="PF13458"/>
    </source>
</evidence>
<evidence type="ECO:0000313" key="5">
    <source>
        <dbReference type="EMBL" id="MBI5250521.1"/>
    </source>
</evidence>
<evidence type="ECO:0000313" key="6">
    <source>
        <dbReference type="Proteomes" id="UP000807825"/>
    </source>
</evidence>
<accession>A0A9D6V1U4</accession>
<dbReference type="PANTHER" id="PTHR30483">
    <property type="entry name" value="LEUCINE-SPECIFIC-BINDING PROTEIN"/>
    <property type="match status" value="1"/>
</dbReference>
<feature type="chain" id="PRO_5039351704" evidence="3">
    <location>
        <begin position="30"/>
        <end position="408"/>
    </location>
</feature>
<dbReference type="EMBL" id="JACRDE010000353">
    <property type="protein sequence ID" value="MBI5250521.1"/>
    <property type="molecule type" value="Genomic_DNA"/>
</dbReference>
<dbReference type="Proteomes" id="UP000807825">
    <property type="component" value="Unassembled WGS sequence"/>
</dbReference>
<keyword evidence="2 3" id="KW-0732">Signal</keyword>
<dbReference type="InterPro" id="IPR028082">
    <property type="entry name" value="Peripla_BP_I"/>
</dbReference>